<sequence length="114" mass="13027">MPYIETKVSVAISKEKEQRMKERLGQAISLIPGKSEQWLMLRFEDNCRMYFGGTNDAPSAFVEVRILHDSTREAYESMTKAIMAILSEELAIDPARVYIKYSPGDDWGWNGGNF</sequence>
<gene>
    <name evidence="12" type="ORF">H8702_13100</name>
</gene>
<keyword evidence="13" id="KW-1185">Reference proteome</keyword>
<evidence type="ECO:0000256" key="7">
    <source>
        <dbReference type="ARBA" id="ARBA00038932"/>
    </source>
</evidence>
<dbReference type="PANTHER" id="PTHR11954:SF6">
    <property type="entry name" value="MACROPHAGE MIGRATION INHIBITORY FACTOR"/>
    <property type="match status" value="1"/>
</dbReference>
<name>A0A8J6TW38_9FIRM</name>
<evidence type="ECO:0000256" key="3">
    <source>
        <dbReference type="ARBA" id="ARBA00022525"/>
    </source>
</evidence>
<evidence type="ECO:0000256" key="2">
    <source>
        <dbReference type="ARBA" id="ARBA00022514"/>
    </source>
</evidence>
<reference evidence="12" key="1">
    <citation type="submission" date="2020-08" db="EMBL/GenBank/DDBJ databases">
        <title>Genome public.</title>
        <authorList>
            <person name="Liu C."/>
            <person name="Sun Q."/>
        </authorList>
    </citation>
    <scope>NUCLEOTIDE SEQUENCE</scope>
    <source>
        <strain evidence="12">NSJ-15</strain>
    </source>
</reference>
<comment type="catalytic activity">
    <reaction evidence="6">
        <text>L-dopachrome = 5,6-dihydroxyindole-2-carboxylate</text>
        <dbReference type="Rhea" id="RHEA:13041"/>
        <dbReference type="ChEBI" id="CHEBI:16875"/>
        <dbReference type="ChEBI" id="CHEBI:57509"/>
        <dbReference type="EC" id="5.3.3.12"/>
    </reaction>
</comment>
<comment type="catalytic activity">
    <reaction evidence="5">
        <text>3-phenylpyruvate = enol-phenylpyruvate</text>
        <dbReference type="Rhea" id="RHEA:17097"/>
        <dbReference type="ChEBI" id="CHEBI:16815"/>
        <dbReference type="ChEBI" id="CHEBI:18005"/>
        <dbReference type="EC" id="5.3.2.1"/>
    </reaction>
</comment>
<organism evidence="12 13">
    <name type="scientific">Massiliimalia timonensis</name>
    <dbReference type="NCBI Taxonomy" id="1987501"/>
    <lineage>
        <taxon>Bacteria</taxon>
        <taxon>Bacillati</taxon>
        <taxon>Bacillota</taxon>
        <taxon>Clostridia</taxon>
        <taxon>Eubacteriales</taxon>
        <taxon>Oscillospiraceae</taxon>
        <taxon>Massiliimalia</taxon>
    </lineage>
</organism>
<protein>
    <recommendedName>
        <fullName evidence="11">L-dopachrome isomerase</fullName>
        <ecNumber evidence="8">5.3.2.1</ecNumber>
        <ecNumber evidence="7">5.3.3.12</ecNumber>
    </recommendedName>
    <alternativeName>
        <fullName evidence="9">L-dopachrome tautomerase</fullName>
    </alternativeName>
    <alternativeName>
        <fullName evidence="10">Phenylpyruvate tautomerase</fullName>
    </alternativeName>
</protein>
<keyword evidence="3" id="KW-0964">Secreted</keyword>
<comment type="subcellular location">
    <subcellularLocation>
        <location evidence="1">Secreted</location>
    </subcellularLocation>
</comment>
<dbReference type="PANTHER" id="PTHR11954">
    <property type="entry name" value="D-DOPACHROME DECARBOXYLASE"/>
    <property type="match status" value="1"/>
</dbReference>
<dbReference type="GO" id="GO:0005125">
    <property type="term" value="F:cytokine activity"/>
    <property type="evidence" value="ECO:0007669"/>
    <property type="project" value="UniProtKB-KW"/>
</dbReference>
<proteinExistence type="predicted"/>
<dbReference type="EC" id="5.3.2.1" evidence="8"/>
<evidence type="ECO:0000256" key="10">
    <source>
        <dbReference type="ARBA" id="ARBA00041912"/>
    </source>
</evidence>
<keyword evidence="4" id="KW-0413">Isomerase</keyword>
<dbReference type="Proteomes" id="UP000632659">
    <property type="component" value="Unassembled WGS sequence"/>
</dbReference>
<dbReference type="AlphaFoldDB" id="A0A8J6TW38"/>
<evidence type="ECO:0000256" key="4">
    <source>
        <dbReference type="ARBA" id="ARBA00023235"/>
    </source>
</evidence>
<comment type="caution">
    <text evidence="12">The sequence shown here is derived from an EMBL/GenBank/DDBJ whole genome shotgun (WGS) entry which is preliminary data.</text>
</comment>
<evidence type="ECO:0000256" key="11">
    <source>
        <dbReference type="ARBA" id="ARBA00042730"/>
    </source>
</evidence>
<dbReference type="Pfam" id="PF01187">
    <property type="entry name" value="MIF"/>
    <property type="match status" value="1"/>
</dbReference>
<dbReference type="InterPro" id="IPR014347">
    <property type="entry name" value="Tautomerase/MIF_sf"/>
</dbReference>
<dbReference type="SUPFAM" id="SSF55331">
    <property type="entry name" value="Tautomerase/MIF"/>
    <property type="match status" value="1"/>
</dbReference>
<accession>A0A8J6TW38</accession>
<evidence type="ECO:0000256" key="6">
    <source>
        <dbReference type="ARBA" id="ARBA00036823"/>
    </source>
</evidence>
<dbReference type="EMBL" id="JACRTL010000010">
    <property type="protein sequence ID" value="MBC8612028.1"/>
    <property type="molecule type" value="Genomic_DNA"/>
</dbReference>
<evidence type="ECO:0000313" key="12">
    <source>
        <dbReference type="EMBL" id="MBC8612028.1"/>
    </source>
</evidence>
<evidence type="ECO:0000313" key="13">
    <source>
        <dbReference type="Proteomes" id="UP000632659"/>
    </source>
</evidence>
<evidence type="ECO:0000256" key="9">
    <source>
        <dbReference type="ARBA" id="ARBA00041631"/>
    </source>
</evidence>
<dbReference type="GO" id="GO:0005615">
    <property type="term" value="C:extracellular space"/>
    <property type="evidence" value="ECO:0007669"/>
    <property type="project" value="UniProtKB-KW"/>
</dbReference>
<dbReference type="GO" id="GO:0050178">
    <property type="term" value="F:phenylpyruvate tautomerase activity"/>
    <property type="evidence" value="ECO:0007669"/>
    <property type="project" value="UniProtKB-EC"/>
</dbReference>
<evidence type="ECO:0000256" key="5">
    <source>
        <dbReference type="ARBA" id="ARBA00036735"/>
    </source>
</evidence>
<dbReference type="GO" id="GO:0004167">
    <property type="term" value="F:dopachrome isomerase activity"/>
    <property type="evidence" value="ECO:0007669"/>
    <property type="project" value="UniProtKB-EC"/>
</dbReference>
<dbReference type="RefSeq" id="WP_154825349.1">
    <property type="nucleotide sequence ID" value="NZ_JACRTL010000010.1"/>
</dbReference>
<dbReference type="EC" id="5.3.3.12" evidence="7"/>
<evidence type="ECO:0000256" key="8">
    <source>
        <dbReference type="ARBA" id="ARBA00039086"/>
    </source>
</evidence>
<keyword evidence="2" id="KW-0202">Cytokine</keyword>
<evidence type="ECO:0000256" key="1">
    <source>
        <dbReference type="ARBA" id="ARBA00004613"/>
    </source>
</evidence>
<dbReference type="InterPro" id="IPR001398">
    <property type="entry name" value="Macrophage_inhib_fac"/>
</dbReference>
<dbReference type="Gene3D" id="3.30.429.10">
    <property type="entry name" value="Macrophage Migration Inhibitory Factor"/>
    <property type="match status" value="1"/>
</dbReference>